<keyword evidence="1" id="KW-0479">Metal-binding</keyword>
<comment type="caution">
    <text evidence="3">The sequence shown here is derived from an EMBL/GenBank/DDBJ whole genome shotgun (WGS) entry which is preliminary data.</text>
</comment>
<feature type="binding site" evidence="1">
    <location>
        <position position="31"/>
    </location>
    <ligand>
        <name>Zn(2+)</name>
        <dbReference type="ChEBI" id="CHEBI:29105"/>
    </ligand>
</feature>
<sequence length="115" mass="12527">MTAVTEMLCSFCGKRQDEVGQLIAGPGPSICDECVRLCNDVLAGKRPEGIRGWDEQSDEELMATMVRVASLKQQVDQAVGRIARRLRGRGVTWTAIGGALGITKQSAWERFSGED</sequence>
<dbReference type="Pfam" id="PF06689">
    <property type="entry name" value="zf-C4_ClpX"/>
    <property type="match status" value="1"/>
</dbReference>
<reference evidence="3 4" key="1">
    <citation type="submission" date="2021-01" db="EMBL/GenBank/DDBJ databases">
        <title>Whole genome shotgun sequence of Actinoplanes deccanensis NBRC 13994.</title>
        <authorList>
            <person name="Komaki H."/>
            <person name="Tamura T."/>
        </authorList>
    </citation>
    <scope>NUCLEOTIDE SEQUENCE [LARGE SCALE GENOMIC DNA]</scope>
    <source>
        <strain evidence="3 4">NBRC 13994</strain>
    </source>
</reference>
<feature type="binding site" evidence="1">
    <location>
        <position position="34"/>
    </location>
    <ligand>
        <name>Zn(2+)</name>
        <dbReference type="ChEBI" id="CHEBI:29105"/>
    </ligand>
</feature>
<evidence type="ECO:0000313" key="3">
    <source>
        <dbReference type="EMBL" id="GID76565.1"/>
    </source>
</evidence>
<dbReference type="InterPro" id="IPR059188">
    <property type="entry name" value="Znf_CLPX-like"/>
</dbReference>
<gene>
    <name evidence="3" type="ORF">Ade02nite_52060</name>
</gene>
<dbReference type="SMART" id="SM00994">
    <property type="entry name" value="zf-C4_ClpX"/>
    <property type="match status" value="1"/>
</dbReference>
<evidence type="ECO:0000256" key="1">
    <source>
        <dbReference type="PROSITE-ProRule" id="PRU01250"/>
    </source>
</evidence>
<proteinExistence type="inferred from homology"/>
<feature type="binding site" evidence="1">
    <location>
        <position position="12"/>
    </location>
    <ligand>
        <name>Zn(2+)</name>
        <dbReference type="ChEBI" id="CHEBI:29105"/>
    </ligand>
</feature>
<organism evidence="3 4">
    <name type="scientific">Paractinoplanes deccanensis</name>
    <dbReference type="NCBI Taxonomy" id="113561"/>
    <lineage>
        <taxon>Bacteria</taxon>
        <taxon>Bacillati</taxon>
        <taxon>Actinomycetota</taxon>
        <taxon>Actinomycetes</taxon>
        <taxon>Micromonosporales</taxon>
        <taxon>Micromonosporaceae</taxon>
        <taxon>Paractinoplanes</taxon>
    </lineage>
</organism>
<keyword evidence="1" id="KW-0862">Zinc</keyword>
<keyword evidence="4" id="KW-1185">Reference proteome</keyword>
<dbReference type="RefSeq" id="WP_203769219.1">
    <property type="nucleotide sequence ID" value="NZ_BAAABO010000013.1"/>
</dbReference>
<dbReference type="InterPro" id="IPR010603">
    <property type="entry name" value="Znf_CppX_C4"/>
</dbReference>
<dbReference type="Gene3D" id="6.20.220.10">
    <property type="entry name" value="ClpX chaperone, C4-type zinc finger domain"/>
    <property type="match status" value="1"/>
</dbReference>
<dbReference type="SUPFAM" id="SSF57716">
    <property type="entry name" value="Glucocorticoid receptor-like (DNA-binding domain)"/>
    <property type="match status" value="1"/>
</dbReference>
<protein>
    <recommendedName>
        <fullName evidence="2">ClpX-type ZB domain-containing protein</fullName>
    </recommendedName>
</protein>
<feature type="domain" description="ClpX-type ZB" evidence="2">
    <location>
        <begin position="1"/>
        <end position="50"/>
    </location>
</feature>
<keyword evidence="1" id="KW-0143">Chaperone</keyword>
<name>A0ABQ3Y974_9ACTN</name>
<dbReference type="PROSITE" id="PS51902">
    <property type="entry name" value="CLPX_ZB"/>
    <property type="match status" value="1"/>
</dbReference>
<dbReference type="InterPro" id="IPR038366">
    <property type="entry name" value="Znf_CppX_C4_sf"/>
</dbReference>
<dbReference type="EMBL" id="BOMI01000104">
    <property type="protein sequence ID" value="GID76565.1"/>
    <property type="molecule type" value="Genomic_DNA"/>
</dbReference>
<accession>A0ABQ3Y974</accession>
<feature type="binding site" evidence="1">
    <location>
        <position position="9"/>
    </location>
    <ligand>
        <name>Zn(2+)</name>
        <dbReference type="ChEBI" id="CHEBI:29105"/>
    </ligand>
</feature>
<dbReference type="Proteomes" id="UP000609879">
    <property type="component" value="Unassembled WGS sequence"/>
</dbReference>
<evidence type="ECO:0000259" key="2">
    <source>
        <dbReference type="PROSITE" id="PS51902"/>
    </source>
</evidence>
<evidence type="ECO:0000313" key="4">
    <source>
        <dbReference type="Proteomes" id="UP000609879"/>
    </source>
</evidence>
<comment type="similarity">
    <text evidence="1">Belongs to the ClpX chaperone family.</text>
</comment>